<keyword evidence="3" id="KW-1003">Cell membrane</keyword>
<dbReference type="Pfam" id="PF03916">
    <property type="entry name" value="NrfD"/>
    <property type="match status" value="1"/>
</dbReference>
<keyword evidence="6 8" id="KW-0472">Membrane</keyword>
<dbReference type="Gene3D" id="1.20.1630.10">
    <property type="entry name" value="Formate dehydrogenase/DMSO reductase domain"/>
    <property type="match status" value="1"/>
</dbReference>
<dbReference type="PANTHER" id="PTHR34856:SF2">
    <property type="entry name" value="PROTEIN NRFD"/>
    <property type="match status" value="1"/>
</dbReference>
<dbReference type="OrthoDB" id="112837at2"/>
<reference evidence="9 10" key="1">
    <citation type="submission" date="2018-07" db="EMBL/GenBank/DDBJ databases">
        <title>Complete genome sequencing of Ornithinimicrobium sp. AMA3305.</title>
        <authorList>
            <person name="Bae J.-W."/>
        </authorList>
    </citation>
    <scope>NUCLEOTIDE SEQUENCE [LARGE SCALE GENOMIC DNA]</scope>
    <source>
        <strain evidence="9 10">AMA3305</strain>
    </source>
</reference>
<protein>
    <submittedName>
        <fullName evidence="9">Nitrite reductase</fullName>
    </submittedName>
</protein>
<proteinExistence type="inferred from homology"/>
<dbReference type="InterPro" id="IPR005614">
    <property type="entry name" value="NrfD-like"/>
</dbReference>
<evidence type="ECO:0000256" key="7">
    <source>
        <dbReference type="SAM" id="MobiDB-lite"/>
    </source>
</evidence>
<accession>A0A345NND9</accession>
<evidence type="ECO:0000256" key="8">
    <source>
        <dbReference type="SAM" id="Phobius"/>
    </source>
</evidence>
<dbReference type="InterPro" id="IPR052049">
    <property type="entry name" value="Electron_transfer_protein"/>
</dbReference>
<evidence type="ECO:0000313" key="10">
    <source>
        <dbReference type="Proteomes" id="UP000253790"/>
    </source>
</evidence>
<evidence type="ECO:0000256" key="6">
    <source>
        <dbReference type="ARBA" id="ARBA00023136"/>
    </source>
</evidence>
<feature type="transmembrane region" description="Helical" evidence="8">
    <location>
        <begin position="113"/>
        <end position="131"/>
    </location>
</feature>
<feature type="region of interest" description="Disordered" evidence="7">
    <location>
        <begin position="350"/>
        <end position="380"/>
    </location>
</feature>
<comment type="subcellular location">
    <subcellularLocation>
        <location evidence="1">Cell membrane</location>
        <topology evidence="1">Multi-pass membrane protein</topology>
    </subcellularLocation>
</comment>
<keyword evidence="5 8" id="KW-1133">Transmembrane helix</keyword>
<evidence type="ECO:0000256" key="5">
    <source>
        <dbReference type="ARBA" id="ARBA00022989"/>
    </source>
</evidence>
<name>A0A345NND9_9MICO</name>
<comment type="similarity">
    <text evidence="2">Belongs to the NrfD family.</text>
</comment>
<dbReference type="RefSeq" id="WP_114928312.1">
    <property type="nucleotide sequence ID" value="NZ_CP031229.1"/>
</dbReference>
<evidence type="ECO:0000313" key="9">
    <source>
        <dbReference type="EMBL" id="AXH96547.1"/>
    </source>
</evidence>
<evidence type="ECO:0000256" key="1">
    <source>
        <dbReference type="ARBA" id="ARBA00004651"/>
    </source>
</evidence>
<sequence>MTTSSFDSYRPPEDGPRRRRRSSVRGAVTGAGRDVARAGRSWLNRDGGGRREAPAVPDAEFSDYYGQAVIKPVPWKHEIPAYLFVGGIAGASGLIAAGASATGRHTLRRNSRYTAIATVALSGAALVADLGRPERFLNMLRTVKLTSPMSVGTWILSGYAAFAGVATASEVARSLTLPRGGVLALVQDGLALVDAPAAVGQALFGPPLAAYTAVLLSDTVTPVWFESRAQLPYVFVASAAMAASGVQLVLSPAAESGPVRRLAVAGAATDLLAMHLLEEHLEGLELGEPLETGPAGTKLRLARALTVAGGIGALVSGRSRLLAAASGIALAAASALTRFGIVEAGMESAKDPRYTVGPQKRRLEQRRREGTVHDSIVTVG</sequence>
<gene>
    <name evidence="9" type="ORF">DV701_10815</name>
</gene>
<evidence type="ECO:0000256" key="2">
    <source>
        <dbReference type="ARBA" id="ARBA00008929"/>
    </source>
</evidence>
<dbReference type="EMBL" id="CP031229">
    <property type="protein sequence ID" value="AXH96547.1"/>
    <property type="molecule type" value="Genomic_DNA"/>
</dbReference>
<evidence type="ECO:0000256" key="3">
    <source>
        <dbReference type="ARBA" id="ARBA00022475"/>
    </source>
</evidence>
<dbReference type="AlphaFoldDB" id="A0A345NND9"/>
<evidence type="ECO:0000256" key="4">
    <source>
        <dbReference type="ARBA" id="ARBA00022692"/>
    </source>
</evidence>
<organism evidence="9 10">
    <name type="scientific">Ornithinimicrobium avium</name>
    <dbReference type="NCBI Taxonomy" id="2283195"/>
    <lineage>
        <taxon>Bacteria</taxon>
        <taxon>Bacillati</taxon>
        <taxon>Actinomycetota</taxon>
        <taxon>Actinomycetes</taxon>
        <taxon>Micrococcales</taxon>
        <taxon>Ornithinimicrobiaceae</taxon>
        <taxon>Ornithinimicrobium</taxon>
    </lineage>
</organism>
<dbReference type="GO" id="GO:0005886">
    <property type="term" value="C:plasma membrane"/>
    <property type="evidence" value="ECO:0007669"/>
    <property type="project" value="UniProtKB-SubCell"/>
</dbReference>
<dbReference type="KEGG" id="orn:DV701_10815"/>
<dbReference type="Proteomes" id="UP000253790">
    <property type="component" value="Chromosome"/>
</dbReference>
<keyword evidence="4 8" id="KW-0812">Transmembrane</keyword>
<feature type="transmembrane region" description="Helical" evidence="8">
    <location>
        <begin position="81"/>
        <end position="101"/>
    </location>
</feature>
<feature type="region of interest" description="Disordered" evidence="7">
    <location>
        <begin position="1"/>
        <end position="33"/>
    </location>
</feature>
<keyword evidence="10" id="KW-1185">Reference proteome</keyword>
<dbReference type="PANTHER" id="PTHR34856">
    <property type="entry name" value="PROTEIN NRFD"/>
    <property type="match status" value="1"/>
</dbReference>